<dbReference type="EMBL" id="JAPPUX010000002">
    <property type="protein sequence ID" value="MCY4726349.1"/>
    <property type="molecule type" value="Genomic_DNA"/>
</dbReference>
<evidence type="ECO:0000313" key="2">
    <source>
        <dbReference type="Proteomes" id="UP001074726"/>
    </source>
</evidence>
<dbReference type="RefSeq" id="WP_268111200.1">
    <property type="nucleotide sequence ID" value="NZ_JAPPUX010000002.1"/>
</dbReference>
<dbReference type="SUPFAM" id="SSF143212">
    <property type="entry name" value="Rv2632c-like"/>
    <property type="match status" value="1"/>
</dbReference>
<sequence>MTINLFEEEALTRADAVLHTDAGPDVRHSAVARRHPADRDVPEIGDELAACRALAGLAHDLLDAAIADVAVNDPRGGTPVITEASPA</sequence>
<accession>A0ABT4CBK8</accession>
<dbReference type="InterPro" id="IPR015057">
    <property type="entry name" value="Rv2632c-like"/>
</dbReference>
<keyword evidence="2" id="KW-1185">Reference proteome</keyword>
<dbReference type="Gene3D" id="3.30.160.240">
    <property type="entry name" value="Rv1738"/>
    <property type="match status" value="1"/>
</dbReference>
<gene>
    <name evidence="1" type="ORF">NYO98_08665</name>
</gene>
<dbReference type="Proteomes" id="UP001074726">
    <property type="component" value="Unassembled WGS sequence"/>
</dbReference>
<name>A0ABT4CBK8_9ACTN</name>
<reference evidence="1" key="1">
    <citation type="submission" date="2022-08" db="EMBL/GenBank/DDBJ databases">
        <title>Genome sequencing of Nocardioides sp. STR2.</title>
        <authorList>
            <person name="So Y."/>
        </authorList>
    </citation>
    <scope>NUCLEOTIDE SEQUENCE</scope>
    <source>
        <strain evidence="1">STR2</strain>
    </source>
</reference>
<proteinExistence type="predicted"/>
<dbReference type="Pfam" id="PF08962">
    <property type="entry name" value="Rv2632c-like"/>
    <property type="match status" value="1"/>
</dbReference>
<organism evidence="1 2">
    <name type="scientific">Nocardioides pini</name>
    <dbReference type="NCBI Taxonomy" id="2975053"/>
    <lineage>
        <taxon>Bacteria</taxon>
        <taxon>Bacillati</taxon>
        <taxon>Actinomycetota</taxon>
        <taxon>Actinomycetes</taxon>
        <taxon>Propionibacteriales</taxon>
        <taxon>Nocardioidaceae</taxon>
        <taxon>Nocardioides</taxon>
    </lineage>
</organism>
<dbReference type="InterPro" id="IPR038070">
    <property type="entry name" value="Rv2632c-like_sf"/>
</dbReference>
<evidence type="ECO:0000313" key="1">
    <source>
        <dbReference type="EMBL" id="MCY4726349.1"/>
    </source>
</evidence>
<protein>
    <submittedName>
        <fullName evidence="1">DUF1876 family protein</fullName>
    </submittedName>
</protein>
<comment type="caution">
    <text evidence="1">The sequence shown here is derived from an EMBL/GenBank/DDBJ whole genome shotgun (WGS) entry which is preliminary data.</text>
</comment>